<dbReference type="InterPro" id="IPR036770">
    <property type="entry name" value="Ankyrin_rpt-contain_sf"/>
</dbReference>
<dbReference type="SUPFAM" id="SSF48403">
    <property type="entry name" value="Ankyrin repeat"/>
    <property type="match status" value="1"/>
</dbReference>
<sequence length="152" mass="17735">MNELIQRASLYEYDFTGPNPHVEEEHGDDEIVKINSKTENEAIEKRRTVSPILIAAKMGVTEMIEKILDMYPVAIHDVDNQNKNVVLLAIENRQPHVYSLLNKRSVIKETAFRQVDIHGNSALHLAATYRRFKPWRVPGAAMQMQWEYKWYK</sequence>
<dbReference type="AlphaFoldDB" id="A0A392NFG7"/>
<evidence type="ECO:0000256" key="1">
    <source>
        <dbReference type="ARBA" id="ARBA00004202"/>
    </source>
</evidence>
<evidence type="ECO:0000313" key="2">
    <source>
        <dbReference type="EMBL" id="MCH98597.1"/>
    </source>
</evidence>
<comment type="caution">
    <text evidence="2">The sequence shown here is derived from an EMBL/GenBank/DDBJ whole genome shotgun (WGS) entry which is preliminary data.</text>
</comment>
<name>A0A392NFG7_9FABA</name>
<dbReference type="Gene3D" id="1.25.40.20">
    <property type="entry name" value="Ankyrin repeat-containing domain"/>
    <property type="match status" value="1"/>
</dbReference>
<accession>A0A392NFG7</accession>
<dbReference type="PANTHER" id="PTHR24177">
    <property type="entry name" value="CASKIN"/>
    <property type="match status" value="1"/>
</dbReference>
<proteinExistence type="predicted"/>
<protein>
    <submittedName>
        <fullName evidence="2">Serine/threonine protein phosphatase 6 regulatory subunit</fullName>
    </submittedName>
</protein>
<reference evidence="2 3" key="1">
    <citation type="journal article" date="2018" name="Front. Plant Sci.">
        <title>Red Clover (Trifolium pratense) and Zigzag Clover (T. medium) - A Picture of Genomic Similarities and Differences.</title>
        <authorList>
            <person name="Dluhosova J."/>
            <person name="Istvanek J."/>
            <person name="Nedelnik J."/>
            <person name="Repkova J."/>
        </authorList>
    </citation>
    <scope>NUCLEOTIDE SEQUENCE [LARGE SCALE GENOMIC DNA]</scope>
    <source>
        <strain evidence="3">cv. 10/8</strain>
        <tissue evidence="2">Leaf</tissue>
    </source>
</reference>
<keyword evidence="3" id="KW-1185">Reference proteome</keyword>
<dbReference type="GO" id="GO:0005886">
    <property type="term" value="C:plasma membrane"/>
    <property type="evidence" value="ECO:0007669"/>
    <property type="project" value="UniProtKB-SubCell"/>
</dbReference>
<organism evidence="2 3">
    <name type="scientific">Trifolium medium</name>
    <dbReference type="NCBI Taxonomy" id="97028"/>
    <lineage>
        <taxon>Eukaryota</taxon>
        <taxon>Viridiplantae</taxon>
        <taxon>Streptophyta</taxon>
        <taxon>Embryophyta</taxon>
        <taxon>Tracheophyta</taxon>
        <taxon>Spermatophyta</taxon>
        <taxon>Magnoliopsida</taxon>
        <taxon>eudicotyledons</taxon>
        <taxon>Gunneridae</taxon>
        <taxon>Pentapetalae</taxon>
        <taxon>rosids</taxon>
        <taxon>fabids</taxon>
        <taxon>Fabales</taxon>
        <taxon>Fabaceae</taxon>
        <taxon>Papilionoideae</taxon>
        <taxon>50 kb inversion clade</taxon>
        <taxon>NPAAA clade</taxon>
        <taxon>Hologalegina</taxon>
        <taxon>IRL clade</taxon>
        <taxon>Trifolieae</taxon>
        <taxon>Trifolium</taxon>
    </lineage>
</organism>
<dbReference type="Proteomes" id="UP000265520">
    <property type="component" value="Unassembled WGS sequence"/>
</dbReference>
<feature type="non-terminal residue" evidence="2">
    <location>
        <position position="152"/>
    </location>
</feature>
<evidence type="ECO:0000313" key="3">
    <source>
        <dbReference type="Proteomes" id="UP000265520"/>
    </source>
</evidence>
<dbReference type="PANTHER" id="PTHR24177:SF470">
    <property type="entry name" value="ANKYRIN REPEAT PROTEIN"/>
    <property type="match status" value="1"/>
</dbReference>
<dbReference type="EMBL" id="LXQA010038054">
    <property type="protein sequence ID" value="MCH98597.1"/>
    <property type="molecule type" value="Genomic_DNA"/>
</dbReference>
<comment type="subcellular location">
    <subcellularLocation>
        <location evidence="1">Cell membrane</location>
        <topology evidence="1">Peripheral membrane protein</topology>
    </subcellularLocation>
</comment>